<dbReference type="NCBIfam" id="NF006058">
    <property type="entry name" value="PRK08206.1"/>
    <property type="match status" value="1"/>
</dbReference>
<dbReference type="InterPro" id="IPR036052">
    <property type="entry name" value="TrpB-like_PALP_sf"/>
</dbReference>
<protein>
    <submittedName>
        <fullName evidence="4">Diaminopropionate ammonia-lyase</fullName>
        <ecNumber evidence="4">4.3.1.15</ecNumber>
    </submittedName>
</protein>
<comment type="caution">
    <text evidence="4">The sequence shown here is derived from an EMBL/GenBank/DDBJ whole genome shotgun (WGS) entry which is preliminary data.</text>
</comment>
<dbReference type="NCBIfam" id="TIGR01747">
    <property type="entry name" value="diampropi_NH3ly"/>
    <property type="match status" value="1"/>
</dbReference>
<dbReference type="GO" id="GO:0030170">
    <property type="term" value="F:pyridoxal phosphate binding"/>
    <property type="evidence" value="ECO:0007669"/>
    <property type="project" value="InterPro"/>
</dbReference>
<dbReference type="PANTHER" id="PTHR42937:SF1">
    <property type="entry name" value="DIAMINOPROPIONATE AMMONIA-LYASE"/>
    <property type="match status" value="1"/>
</dbReference>
<sequence length="396" mass="41742">MLKIEGTLTHFANPAADANRSYPEALKDVICVAKAGEAIADIKTWPGYAATPLHQLKSMARAAGLGAIYYKDESQRFSLKSFKALGGAYAVARQLQRAVEARTGRRPSIAELLAGECKADVAGLVVSCATDGNHGRSVAWGAQMFGCGCVIYVHRDVSEGRKQAMEAFGAEVIRIAGNYDASVRQADADAKAHGRIIVSDTSYEGYMEIPKDVALGYTVMLDELVVQLDGVIPTHVFVQGGVGGLGSAVCGYFWDLWGTQRPRMVIVEPEQANCLQLSADAGKPVAVGGDLETLMAGLACGEVSLLAWKILSVGADDFMTLSEEAVPATMRLLARGFEQDPAIEAGESAVPGLAAAVIACQSPEMSEALGLDASSRVLVIGTEGATDPQLYRKLVG</sequence>
<evidence type="ECO:0000313" key="4">
    <source>
        <dbReference type="EMBL" id="TVO59322.1"/>
    </source>
</evidence>
<dbReference type="Pfam" id="PF00291">
    <property type="entry name" value="PALP"/>
    <property type="match status" value="1"/>
</dbReference>
<evidence type="ECO:0000313" key="5">
    <source>
        <dbReference type="Proteomes" id="UP000319502"/>
    </source>
</evidence>
<dbReference type="PANTHER" id="PTHR42937">
    <property type="match status" value="1"/>
</dbReference>
<dbReference type="SUPFAM" id="SSF53686">
    <property type="entry name" value="Tryptophan synthase beta subunit-like PLP-dependent enzymes"/>
    <property type="match status" value="1"/>
</dbReference>
<dbReference type="Gene3D" id="3.40.50.1100">
    <property type="match status" value="3"/>
</dbReference>
<keyword evidence="2" id="KW-0663">Pyridoxal phosphate</keyword>
<dbReference type="OrthoDB" id="34584at2"/>
<reference evidence="4 5" key="1">
    <citation type="submission" date="2019-07" db="EMBL/GenBank/DDBJ databases">
        <title>The pathways for chlorine oxyanion respiration interact through the shared metabolite chlorate.</title>
        <authorList>
            <person name="Barnum T.P."/>
            <person name="Cheng Y."/>
            <person name="Hill K.A."/>
            <person name="Lucas L.N."/>
            <person name="Carlson H.K."/>
            <person name="Coates J.D."/>
        </authorList>
    </citation>
    <scope>NUCLEOTIDE SEQUENCE [LARGE SCALE GENOMIC DNA]</scope>
    <source>
        <strain evidence="4 5">SFB-3</strain>
    </source>
</reference>
<dbReference type="EMBL" id="VMNK01000002">
    <property type="protein sequence ID" value="TVO59322.1"/>
    <property type="molecule type" value="Genomic_DNA"/>
</dbReference>
<proteinExistence type="predicted"/>
<dbReference type="GO" id="GO:0008838">
    <property type="term" value="F:diaminopropionate ammonia-lyase activity"/>
    <property type="evidence" value="ECO:0007669"/>
    <property type="project" value="UniProtKB-EC"/>
</dbReference>
<dbReference type="AlphaFoldDB" id="A0A557R2E4"/>
<keyword evidence="4" id="KW-0456">Lyase</keyword>
<organism evidence="4 5">
    <name type="scientific">Denitromonas halophila</name>
    <dbReference type="NCBI Taxonomy" id="1629404"/>
    <lineage>
        <taxon>Bacteria</taxon>
        <taxon>Pseudomonadati</taxon>
        <taxon>Pseudomonadota</taxon>
        <taxon>Betaproteobacteria</taxon>
        <taxon>Rhodocyclales</taxon>
        <taxon>Zoogloeaceae</taxon>
        <taxon>Denitromonas</taxon>
    </lineage>
</organism>
<accession>A0A557R2E4</accession>
<dbReference type="Proteomes" id="UP000319502">
    <property type="component" value="Unassembled WGS sequence"/>
</dbReference>
<comment type="cofactor">
    <cofactor evidence="1">
        <name>pyridoxal 5'-phosphate</name>
        <dbReference type="ChEBI" id="CHEBI:597326"/>
    </cofactor>
</comment>
<dbReference type="EC" id="4.3.1.15" evidence="4"/>
<keyword evidence="5" id="KW-1185">Reference proteome</keyword>
<name>A0A557R2E4_9RHOO</name>
<dbReference type="RefSeq" id="WP_144307838.1">
    <property type="nucleotide sequence ID" value="NZ_VMNK01000002.1"/>
</dbReference>
<feature type="domain" description="Tryptophan synthase beta chain-like PALP" evidence="3">
    <location>
        <begin position="46"/>
        <end position="380"/>
    </location>
</feature>
<evidence type="ECO:0000259" key="3">
    <source>
        <dbReference type="Pfam" id="PF00291"/>
    </source>
</evidence>
<dbReference type="CDD" id="cd00640">
    <property type="entry name" value="Trp-synth-beta_II"/>
    <property type="match status" value="1"/>
</dbReference>
<evidence type="ECO:0000256" key="2">
    <source>
        <dbReference type="ARBA" id="ARBA00022898"/>
    </source>
</evidence>
<gene>
    <name evidence="4" type="ORF">FHP91_00990</name>
</gene>
<dbReference type="InterPro" id="IPR010081">
    <property type="entry name" value="DiNH2opropionate_NH3_lyase"/>
</dbReference>
<dbReference type="InterPro" id="IPR001926">
    <property type="entry name" value="TrpB-like_PALP"/>
</dbReference>
<evidence type="ECO:0000256" key="1">
    <source>
        <dbReference type="ARBA" id="ARBA00001933"/>
    </source>
</evidence>